<gene>
    <name evidence="1" type="primary">Cre-ghi-1</name>
    <name evidence="1" type="ORF">CRE_02116</name>
</gene>
<dbReference type="CTD" id="9821811"/>
<dbReference type="KEGG" id="crq:GCK72_005296"/>
<evidence type="ECO:0000313" key="2">
    <source>
        <dbReference type="Proteomes" id="UP000008281"/>
    </source>
</evidence>
<reference evidence="1" key="1">
    <citation type="submission" date="2007-07" db="EMBL/GenBank/DDBJ databases">
        <title>PCAP assembly of the Caenorhabditis remanei genome.</title>
        <authorList>
            <consortium name="The Caenorhabditis remanei Sequencing Consortium"/>
            <person name="Wilson R.K."/>
        </authorList>
    </citation>
    <scope>NUCLEOTIDE SEQUENCE [LARGE SCALE GENOMIC DNA]</scope>
    <source>
        <strain evidence="1">PB4641</strain>
    </source>
</reference>
<dbReference type="AlphaFoldDB" id="E3LF43"/>
<dbReference type="SUPFAM" id="SSF55394">
    <property type="entry name" value="Bactericidal permeability-increasing protein, BPI"/>
    <property type="match status" value="1"/>
</dbReference>
<dbReference type="eggNOG" id="ENOG502TIAR">
    <property type="taxonomic scope" value="Eukaryota"/>
</dbReference>
<dbReference type="EMBL" id="DS268408">
    <property type="protein sequence ID" value="EFO85975.1"/>
    <property type="molecule type" value="Genomic_DNA"/>
</dbReference>
<dbReference type="FunCoup" id="E3LF43">
    <property type="interactions" value="185"/>
</dbReference>
<dbReference type="OrthoDB" id="5877603at2759"/>
<evidence type="ECO:0000313" key="1">
    <source>
        <dbReference type="EMBL" id="EFO85975.1"/>
    </source>
</evidence>
<dbReference type="STRING" id="31234.E3LF43"/>
<name>E3LF43_CAERE</name>
<dbReference type="GeneID" id="9821811"/>
<organism evidence="2">
    <name type="scientific">Caenorhabditis remanei</name>
    <name type="common">Caenorhabditis vulgaris</name>
    <dbReference type="NCBI Taxonomy" id="31234"/>
    <lineage>
        <taxon>Eukaryota</taxon>
        <taxon>Metazoa</taxon>
        <taxon>Ecdysozoa</taxon>
        <taxon>Nematoda</taxon>
        <taxon>Chromadorea</taxon>
        <taxon>Rhabditida</taxon>
        <taxon>Rhabditina</taxon>
        <taxon>Rhabditomorpha</taxon>
        <taxon>Rhabditoidea</taxon>
        <taxon>Rhabditidae</taxon>
        <taxon>Peloderinae</taxon>
        <taxon>Caenorhabditis</taxon>
    </lineage>
</organism>
<keyword evidence="2" id="KW-1185">Reference proteome</keyword>
<protein>
    <submittedName>
        <fullName evidence="1">CRE-GHI-1 protein</fullName>
    </submittedName>
</protein>
<dbReference type="HOGENOM" id="CLU_633457_0_0_1"/>
<dbReference type="GO" id="GO:0008289">
    <property type="term" value="F:lipid binding"/>
    <property type="evidence" value="ECO:0007669"/>
    <property type="project" value="InterPro"/>
</dbReference>
<sequence>MTLDVTFLNYCNNSFSQFHLYFSFISHSLFPTQTDELSLLMFSLLHMLILFLLTTTLAAEVVVKMTPKAVAHVFKKEMSALHKSVLHLKPPPFQATYLGLEVTIDHLQVVDLKMPRLTYETSTSSSQMTFKLIGGSARLLGQYSAVYKTKREGQFEMNLEHFHLSVPVQRNSLTKFAVSSDLCTLEVDESIITMRPVLPEQISEKIRFDLLEQLRLASCTKATSLFGKMNSKLMHFAEATDISQGGHPSHINVELQFQNPTAEDDSAIHVDVSESVINAELSKLYSTANTRFIWNDVPEIKNLLKTCKASECKFFEDGDIVSSFFDRPSVRIHSDDSISLRLPLSTSLTTTGGQELFRIQTEVNLNLEDVILEQPENGDVSWSAKFRVKDINILQTSSSRNFQKFATTMESWIDGHKGFLENLLNTYIRGSLPVHLRSPLVWTHRLHARPNFSTSSLNFLVHPHFSPPLRVLA</sequence>
<dbReference type="OMA" id="QYSAVYK"/>
<dbReference type="RefSeq" id="XP_003117109.2">
    <property type="nucleotide sequence ID" value="XM_003117061.2"/>
</dbReference>
<dbReference type="InterPro" id="IPR017943">
    <property type="entry name" value="Bactericidal_perm-incr_a/b_dom"/>
</dbReference>
<dbReference type="Proteomes" id="UP000008281">
    <property type="component" value="Unassembled WGS sequence"/>
</dbReference>
<proteinExistence type="predicted"/>
<accession>E3LF43</accession>